<dbReference type="Pfam" id="PF01865">
    <property type="entry name" value="PhoU_div"/>
    <property type="match status" value="1"/>
</dbReference>
<dbReference type="PANTHER" id="PTHR37298">
    <property type="entry name" value="UPF0111 PROTEIN YKAA"/>
    <property type="match status" value="1"/>
</dbReference>
<dbReference type="AlphaFoldDB" id="A0A940DFT5"/>
<accession>A0A940DFT5</accession>
<evidence type="ECO:0000256" key="1">
    <source>
        <dbReference type="ARBA" id="ARBA00008591"/>
    </source>
</evidence>
<dbReference type="PANTHER" id="PTHR37298:SF1">
    <property type="entry name" value="UPF0111 PROTEIN YKAA"/>
    <property type="match status" value="1"/>
</dbReference>
<reference evidence="2" key="1">
    <citation type="submission" date="2020-10" db="EMBL/GenBank/DDBJ databases">
        <authorList>
            <person name="Gilroy R."/>
        </authorList>
    </citation>
    <scope>NUCLEOTIDE SEQUENCE</scope>
    <source>
        <strain evidence="2">517</strain>
    </source>
</reference>
<name>A0A940DFT5_9FIRM</name>
<comment type="similarity">
    <text evidence="1">Belongs to the UPF0111 family.</text>
</comment>
<dbReference type="InterPro" id="IPR018445">
    <property type="entry name" value="Put_Phosphate_transp_reg"/>
</dbReference>
<reference evidence="2" key="2">
    <citation type="journal article" date="2021" name="PeerJ">
        <title>Extensive microbial diversity within the chicken gut microbiome revealed by metagenomics and culture.</title>
        <authorList>
            <person name="Gilroy R."/>
            <person name="Ravi A."/>
            <person name="Getino M."/>
            <person name="Pursley I."/>
            <person name="Horton D.L."/>
            <person name="Alikhan N.F."/>
            <person name="Baker D."/>
            <person name="Gharbi K."/>
            <person name="Hall N."/>
            <person name="Watson M."/>
            <person name="Adriaenssens E.M."/>
            <person name="Foster-Nyarko E."/>
            <person name="Jarju S."/>
            <person name="Secka A."/>
            <person name="Antonio M."/>
            <person name="Oren A."/>
            <person name="Chaudhuri R.R."/>
            <person name="La Ragione R."/>
            <person name="Hildebrand F."/>
            <person name="Pallen M.J."/>
        </authorList>
    </citation>
    <scope>NUCLEOTIDE SEQUENCE</scope>
    <source>
        <strain evidence="2">517</strain>
    </source>
</reference>
<organism evidence="2 3">
    <name type="scientific">Candidatus Stercoripulliclostridium pullicola</name>
    <dbReference type="NCBI Taxonomy" id="2840953"/>
    <lineage>
        <taxon>Bacteria</taxon>
        <taxon>Bacillati</taxon>
        <taxon>Bacillota</taxon>
        <taxon>Clostridia</taxon>
        <taxon>Eubacteriales</taxon>
        <taxon>Candidatus Stercoripulliclostridium</taxon>
    </lineage>
</organism>
<gene>
    <name evidence="2" type="ORF">IAB16_00690</name>
</gene>
<proteinExistence type="inferred from homology"/>
<dbReference type="InterPro" id="IPR038078">
    <property type="entry name" value="PhoU-like_sf"/>
</dbReference>
<evidence type="ECO:0000313" key="2">
    <source>
        <dbReference type="EMBL" id="MBO8423529.1"/>
    </source>
</evidence>
<dbReference type="Gene3D" id="1.20.58.220">
    <property type="entry name" value="Phosphate transport system protein phou homolog 2, domain 2"/>
    <property type="match status" value="1"/>
</dbReference>
<protein>
    <submittedName>
        <fullName evidence="2">DUF47 family protein</fullName>
    </submittedName>
</protein>
<dbReference type="EMBL" id="JADINF010000017">
    <property type="protein sequence ID" value="MBO8423529.1"/>
    <property type="molecule type" value="Genomic_DNA"/>
</dbReference>
<dbReference type="InterPro" id="IPR052912">
    <property type="entry name" value="UPF0111_domain"/>
</dbReference>
<evidence type="ECO:0000313" key="3">
    <source>
        <dbReference type="Proteomes" id="UP000727857"/>
    </source>
</evidence>
<sequence>MKFLDRFRKNKEPDFFELLTKQAEFINKGVRLLNEYCITHDESIADAVVKAEDDGDMVRRVLVDDMNKTFITPFDREDLFKLSAKLDEVLDYAKTSVDEIRLFKITPDDEMTEITTALHEMSEHIILAVSNIERHEAIARDEAIYVKRMENKVGDLTVQALEKLFDTADFRSIFKYREIYRHLNQTADIADEAMDCLLKILVKK</sequence>
<dbReference type="Proteomes" id="UP000727857">
    <property type="component" value="Unassembled WGS sequence"/>
</dbReference>
<comment type="caution">
    <text evidence="2">The sequence shown here is derived from an EMBL/GenBank/DDBJ whole genome shotgun (WGS) entry which is preliminary data.</text>
</comment>